<evidence type="ECO:0000256" key="1">
    <source>
        <dbReference type="SAM" id="MobiDB-lite"/>
    </source>
</evidence>
<sequence length="77" mass="7889">MADRPAGRKARGGNKKKRRKAARGEANRGRSQPVPPQPSPSPLPTLVRAPRPGAPTVSGQTHSTSQSDSPGGALSGV</sequence>
<name>A0AA35TPC7_GEOBA</name>
<organism evidence="2 3">
    <name type="scientific">Geodia barretti</name>
    <name type="common">Barrett's horny sponge</name>
    <dbReference type="NCBI Taxonomy" id="519541"/>
    <lineage>
        <taxon>Eukaryota</taxon>
        <taxon>Metazoa</taxon>
        <taxon>Porifera</taxon>
        <taxon>Demospongiae</taxon>
        <taxon>Heteroscleromorpha</taxon>
        <taxon>Tetractinellida</taxon>
        <taxon>Astrophorina</taxon>
        <taxon>Geodiidae</taxon>
        <taxon>Geodia</taxon>
    </lineage>
</organism>
<evidence type="ECO:0000313" key="3">
    <source>
        <dbReference type="Proteomes" id="UP001174909"/>
    </source>
</evidence>
<accession>A0AA35TPC7</accession>
<feature type="compositionally biased region" description="Polar residues" evidence="1">
    <location>
        <begin position="57"/>
        <end position="69"/>
    </location>
</feature>
<gene>
    <name evidence="2" type="ORF">GBAR_LOCUS28113</name>
</gene>
<proteinExistence type="predicted"/>
<feature type="compositionally biased region" description="Pro residues" evidence="1">
    <location>
        <begin position="33"/>
        <end position="43"/>
    </location>
</feature>
<dbReference type="Proteomes" id="UP001174909">
    <property type="component" value="Unassembled WGS sequence"/>
</dbReference>
<feature type="compositionally biased region" description="Basic residues" evidence="1">
    <location>
        <begin position="7"/>
        <end position="21"/>
    </location>
</feature>
<keyword evidence="3" id="KW-1185">Reference proteome</keyword>
<protein>
    <submittedName>
        <fullName evidence="2">Uncharacterized protein</fullName>
    </submittedName>
</protein>
<dbReference type="AlphaFoldDB" id="A0AA35TPC7"/>
<feature type="region of interest" description="Disordered" evidence="1">
    <location>
        <begin position="1"/>
        <end position="77"/>
    </location>
</feature>
<dbReference type="EMBL" id="CASHTH010003920">
    <property type="protein sequence ID" value="CAI8051334.1"/>
    <property type="molecule type" value="Genomic_DNA"/>
</dbReference>
<reference evidence="2" key="1">
    <citation type="submission" date="2023-03" db="EMBL/GenBank/DDBJ databases">
        <authorList>
            <person name="Steffen K."/>
            <person name="Cardenas P."/>
        </authorList>
    </citation>
    <scope>NUCLEOTIDE SEQUENCE</scope>
</reference>
<evidence type="ECO:0000313" key="2">
    <source>
        <dbReference type="EMBL" id="CAI8051334.1"/>
    </source>
</evidence>
<comment type="caution">
    <text evidence="2">The sequence shown here is derived from an EMBL/GenBank/DDBJ whole genome shotgun (WGS) entry which is preliminary data.</text>
</comment>